<dbReference type="InterPro" id="IPR031052">
    <property type="entry name" value="FHY3/FAR1"/>
</dbReference>
<comment type="function">
    <text evidence="2">Putative transcription activator involved in regulating light control of development.</text>
</comment>
<keyword evidence="2" id="KW-0479">Metal-binding</keyword>
<accession>A0AAD9X567</accession>
<name>A0AAD9X567_9ROSI</name>
<keyword evidence="2" id="KW-0539">Nucleus</keyword>
<dbReference type="AlphaFoldDB" id="A0AAD9X567"/>
<dbReference type="Proteomes" id="UP001280121">
    <property type="component" value="Unassembled WGS sequence"/>
</dbReference>
<evidence type="ECO:0000259" key="3">
    <source>
        <dbReference type="PROSITE" id="PS50966"/>
    </source>
</evidence>
<dbReference type="GO" id="GO:0008270">
    <property type="term" value="F:zinc ion binding"/>
    <property type="evidence" value="ECO:0007669"/>
    <property type="project" value="UniProtKB-UniRule"/>
</dbReference>
<dbReference type="Pfam" id="PF04434">
    <property type="entry name" value="SWIM"/>
    <property type="match status" value="1"/>
</dbReference>
<gene>
    <name evidence="4" type="ORF">Ddye_012850</name>
</gene>
<comment type="similarity">
    <text evidence="2">Belongs to the FHY3/FAR1 family.</text>
</comment>
<evidence type="ECO:0000313" key="4">
    <source>
        <dbReference type="EMBL" id="KAK2652994.1"/>
    </source>
</evidence>
<keyword evidence="5" id="KW-1185">Reference proteome</keyword>
<dbReference type="GO" id="GO:0006355">
    <property type="term" value="P:regulation of DNA-templated transcription"/>
    <property type="evidence" value="ECO:0007669"/>
    <property type="project" value="UniProtKB-UniRule"/>
</dbReference>
<sequence>MNTTGDSEGVNTFFNGFLSSKTSLREFVVRYELALKKIVEREINEDYVLENKDRLIDENNLILKHAENIYTWNIFQKFCEQLTDSIRFKFEEGEKGDEFDTYLVSAKVGWPEQFVVKLKKGTYEGHYRCQCFEFMGLPCKHVLRVFNKIEVDEILLHFILKRWKRVANSFRVMDQMVTVDKYESSEAYKLSHLCRRSTQVWCVASRNEKLYELALEGI</sequence>
<dbReference type="GO" id="GO:0005634">
    <property type="term" value="C:nucleus"/>
    <property type="evidence" value="ECO:0007669"/>
    <property type="project" value="UniProtKB-SubCell"/>
</dbReference>
<organism evidence="4 5">
    <name type="scientific">Dipteronia dyeriana</name>
    <dbReference type="NCBI Taxonomy" id="168575"/>
    <lineage>
        <taxon>Eukaryota</taxon>
        <taxon>Viridiplantae</taxon>
        <taxon>Streptophyta</taxon>
        <taxon>Embryophyta</taxon>
        <taxon>Tracheophyta</taxon>
        <taxon>Spermatophyta</taxon>
        <taxon>Magnoliopsida</taxon>
        <taxon>eudicotyledons</taxon>
        <taxon>Gunneridae</taxon>
        <taxon>Pentapetalae</taxon>
        <taxon>rosids</taxon>
        <taxon>malvids</taxon>
        <taxon>Sapindales</taxon>
        <taxon>Sapindaceae</taxon>
        <taxon>Hippocastanoideae</taxon>
        <taxon>Acereae</taxon>
        <taxon>Dipteronia</taxon>
    </lineage>
</organism>
<comment type="subcellular location">
    <subcellularLocation>
        <location evidence="2">Nucleus</location>
    </subcellularLocation>
</comment>
<dbReference type="PANTHER" id="PTHR31669:SF302">
    <property type="entry name" value="PROTEIN FAR1-RELATED SEQUENCE"/>
    <property type="match status" value="1"/>
</dbReference>
<dbReference type="InterPro" id="IPR007527">
    <property type="entry name" value="Znf_SWIM"/>
</dbReference>
<dbReference type="EMBL" id="JANJYI010000004">
    <property type="protein sequence ID" value="KAK2652994.1"/>
    <property type="molecule type" value="Genomic_DNA"/>
</dbReference>
<evidence type="ECO:0000256" key="2">
    <source>
        <dbReference type="RuleBase" id="RU367018"/>
    </source>
</evidence>
<evidence type="ECO:0000313" key="5">
    <source>
        <dbReference type="Proteomes" id="UP001280121"/>
    </source>
</evidence>
<dbReference type="PROSITE" id="PS50966">
    <property type="entry name" value="ZF_SWIM"/>
    <property type="match status" value="1"/>
</dbReference>
<protein>
    <recommendedName>
        <fullName evidence="2">Protein FAR1-RELATED SEQUENCE</fullName>
    </recommendedName>
</protein>
<evidence type="ECO:0000256" key="1">
    <source>
        <dbReference type="PROSITE-ProRule" id="PRU00325"/>
    </source>
</evidence>
<dbReference type="PANTHER" id="PTHR31669">
    <property type="entry name" value="PROTEIN FAR1-RELATED SEQUENCE 10-RELATED"/>
    <property type="match status" value="1"/>
</dbReference>
<keyword evidence="2" id="KW-0862">Zinc</keyword>
<proteinExistence type="inferred from homology"/>
<reference evidence="4" key="1">
    <citation type="journal article" date="2023" name="Plant J.">
        <title>Genome sequences and population genomics provide insights into the demographic history, inbreeding, and mutation load of two 'living fossil' tree species of Dipteronia.</title>
        <authorList>
            <person name="Feng Y."/>
            <person name="Comes H.P."/>
            <person name="Chen J."/>
            <person name="Zhu S."/>
            <person name="Lu R."/>
            <person name="Zhang X."/>
            <person name="Li P."/>
            <person name="Qiu J."/>
            <person name="Olsen K.M."/>
            <person name="Qiu Y."/>
        </authorList>
    </citation>
    <scope>NUCLEOTIDE SEQUENCE</scope>
    <source>
        <strain evidence="4">KIB01</strain>
    </source>
</reference>
<feature type="domain" description="SWIM-type" evidence="3">
    <location>
        <begin position="114"/>
        <end position="150"/>
    </location>
</feature>
<comment type="caution">
    <text evidence="4">The sequence shown here is derived from an EMBL/GenBank/DDBJ whole genome shotgun (WGS) entry which is preliminary data.</text>
</comment>
<keyword evidence="1 2" id="KW-0863">Zinc-finger</keyword>